<reference evidence="11 12" key="1">
    <citation type="submission" date="2023-08" db="EMBL/GenBank/DDBJ databases">
        <authorList>
            <person name="Palmer J.M."/>
        </authorList>
    </citation>
    <scope>NUCLEOTIDE SEQUENCE [LARGE SCALE GENOMIC DNA]</scope>
    <source>
        <strain evidence="11 12">TWF481</strain>
    </source>
</reference>
<dbReference type="GO" id="GO:0097510">
    <property type="term" value="P:base-excision repair, AP site formation via deaminated base removal"/>
    <property type="evidence" value="ECO:0007669"/>
    <property type="project" value="TreeGrafter"/>
</dbReference>
<dbReference type="SMART" id="SM00986">
    <property type="entry name" value="UDG"/>
    <property type="match status" value="1"/>
</dbReference>
<evidence type="ECO:0000259" key="10">
    <source>
        <dbReference type="SMART" id="SM00986"/>
    </source>
</evidence>
<dbReference type="InterPro" id="IPR005122">
    <property type="entry name" value="Uracil-DNA_glycosylase-like"/>
</dbReference>
<evidence type="ECO:0000313" key="12">
    <source>
        <dbReference type="Proteomes" id="UP001370758"/>
    </source>
</evidence>
<dbReference type="CDD" id="cd10027">
    <property type="entry name" value="UDG-F1-like"/>
    <property type="match status" value="1"/>
</dbReference>
<feature type="compositionally biased region" description="Acidic residues" evidence="9">
    <location>
        <begin position="375"/>
        <end position="388"/>
    </location>
</feature>
<dbReference type="SMART" id="SM00987">
    <property type="entry name" value="UreE_C"/>
    <property type="match status" value="1"/>
</dbReference>
<feature type="region of interest" description="Disordered" evidence="9">
    <location>
        <begin position="280"/>
        <end position="413"/>
    </location>
</feature>
<keyword evidence="6 7" id="KW-0539">Nucleus</keyword>
<keyword evidence="2 7" id="KW-0227">DNA damage</keyword>
<dbReference type="Proteomes" id="UP001370758">
    <property type="component" value="Unassembled WGS sequence"/>
</dbReference>
<keyword evidence="4 7" id="KW-0496">Mitochondrion</keyword>
<dbReference type="NCBIfam" id="NF003589">
    <property type="entry name" value="PRK05254.1-2"/>
    <property type="match status" value="1"/>
</dbReference>
<evidence type="ECO:0000256" key="8">
    <source>
        <dbReference type="PROSITE-ProRule" id="PRU10072"/>
    </source>
</evidence>
<evidence type="ECO:0000256" key="4">
    <source>
        <dbReference type="ARBA" id="ARBA00023128"/>
    </source>
</evidence>
<feature type="region of interest" description="Disordered" evidence="9">
    <location>
        <begin position="1"/>
        <end position="21"/>
    </location>
</feature>
<dbReference type="NCBIfam" id="TIGR00628">
    <property type="entry name" value="ung"/>
    <property type="match status" value="1"/>
</dbReference>
<gene>
    <name evidence="7 11" type="primary">UNG1</name>
    <name evidence="11" type="ORF">TWF481_008307</name>
</gene>
<dbReference type="HAMAP" id="MF_00148">
    <property type="entry name" value="UDG"/>
    <property type="match status" value="1"/>
</dbReference>
<dbReference type="EMBL" id="JAVHJL010000005">
    <property type="protein sequence ID" value="KAK6503279.1"/>
    <property type="molecule type" value="Genomic_DNA"/>
</dbReference>
<evidence type="ECO:0000256" key="2">
    <source>
        <dbReference type="ARBA" id="ARBA00022763"/>
    </source>
</evidence>
<evidence type="ECO:0000313" key="11">
    <source>
        <dbReference type="EMBL" id="KAK6503279.1"/>
    </source>
</evidence>
<dbReference type="NCBIfam" id="NF003592">
    <property type="entry name" value="PRK05254.1-5"/>
    <property type="match status" value="1"/>
</dbReference>
<keyword evidence="3 7" id="KW-0378">Hydrolase</keyword>
<organism evidence="11 12">
    <name type="scientific">Arthrobotrys musiformis</name>
    <dbReference type="NCBI Taxonomy" id="47236"/>
    <lineage>
        <taxon>Eukaryota</taxon>
        <taxon>Fungi</taxon>
        <taxon>Dikarya</taxon>
        <taxon>Ascomycota</taxon>
        <taxon>Pezizomycotina</taxon>
        <taxon>Orbiliomycetes</taxon>
        <taxon>Orbiliales</taxon>
        <taxon>Orbiliaceae</taxon>
        <taxon>Arthrobotrys</taxon>
    </lineage>
</organism>
<comment type="catalytic activity">
    <reaction evidence="7">
        <text>Hydrolyzes single-stranded DNA or mismatched double-stranded DNA and polynucleotides, releasing free uracil.</text>
        <dbReference type="EC" id="3.2.2.27"/>
    </reaction>
</comment>
<dbReference type="EC" id="3.2.2.27" evidence="7"/>
<evidence type="ECO:0000256" key="3">
    <source>
        <dbReference type="ARBA" id="ARBA00022801"/>
    </source>
</evidence>
<dbReference type="SUPFAM" id="SSF52141">
    <property type="entry name" value="Uracil-DNA glycosylase-like"/>
    <property type="match status" value="1"/>
</dbReference>
<comment type="similarity">
    <text evidence="1 7">Belongs to the uracil-DNA glycosylase (UDG) superfamily. UNG family.</text>
</comment>
<comment type="subcellular location">
    <subcellularLocation>
        <location evidence="7">Mitochondrion</location>
    </subcellularLocation>
    <subcellularLocation>
        <location evidence="7">Nucleus</location>
    </subcellularLocation>
</comment>
<dbReference type="GO" id="GO:0005739">
    <property type="term" value="C:mitochondrion"/>
    <property type="evidence" value="ECO:0007669"/>
    <property type="project" value="UniProtKB-SubCell"/>
</dbReference>
<evidence type="ECO:0000256" key="5">
    <source>
        <dbReference type="ARBA" id="ARBA00023204"/>
    </source>
</evidence>
<dbReference type="Gene3D" id="3.40.470.10">
    <property type="entry name" value="Uracil-DNA glycosylase-like domain"/>
    <property type="match status" value="1"/>
</dbReference>
<evidence type="ECO:0000256" key="9">
    <source>
        <dbReference type="SAM" id="MobiDB-lite"/>
    </source>
</evidence>
<dbReference type="PANTHER" id="PTHR11264:SF0">
    <property type="entry name" value="URACIL-DNA GLYCOSYLASE"/>
    <property type="match status" value="1"/>
</dbReference>
<feature type="domain" description="Uracil-DNA glycosylase-like" evidence="10">
    <location>
        <begin position="106"/>
        <end position="273"/>
    </location>
</feature>
<dbReference type="NCBIfam" id="NF003588">
    <property type="entry name" value="PRK05254.1-1"/>
    <property type="match status" value="1"/>
</dbReference>
<evidence type="ECO:0000256" key="6">
    <source>
        <dbReference type="ARBA" id="ARBA00023242"/>
    </source>
</evidence>
<keyword evidence="5 7" id="KW-0234">DNA repair</keyword>
<dbReference type="PANTHER" id="PTHR11264">
    <property type="entry name" value="URACIL-DNA GLYCOSYLASE"/>
    <property type="match status" value="1"/>
</dbReference>
<comment type="function">
    <text evidence="7">Excises uracil residues from the DNA which can arise as a result of misincorporation of dUMP residues by DNA polymerase or due to deamination of cytosine.</text>
</comment>
<keyword evidence="12" id="KW-1185">Reference proteome</keyword>
<protein>
    <recommendedName>
        <fullName evidence="7">Uracil-DNA glycosylase</fullName>
        <shortName evidence="7">UDG</shortName>
        <ecNumber evidence="7">3.2.2.27</ecNumber>
    </recommendedName>
</protein>
<feature type="compositionally biased region" description="Low complexity" evidence="9">
    <location>
        <begin position="297"/>
        <end position="322"/>
    </location>
</feature>
<dbReference type="GO" id="GO:0004844">
    <property type="term" value="F:uracil DNA N-glycosylase activity"/>
    <property type="evidence" value="ECO:0007669"/>
    <property type="project" value="UniProtKB-UniRule"/>
</dbReference>
<evidence type="ECO:0000256" key="7">
    <source>
        <dbReference type="HAMAP-Rule" id="MF_03166"/>
    </source>
</evidence>
<comment type="caution">
    <text evidence="11">The sequence shown here is derived from an EMBL/GenBank/DDBJ whole genome shotgun (WGS) entry which is preliminary data.</text>
</comment>
<dbReference type="FunFam" id="3.40.470.10:FF:000007">
    <property type="entry name" value="Uracil-DNA glycosylase"/>
    <property type="match status" value="1"/>
</dbReference>
<proteinExistence type="inferred from homology"/>
<dbReference type="GO" id="GO:0005634">
    <property type="term" value="C:nucleus"/>
    <property type="evidence" value="ECO:0007669"/>
    <property type="project" value="UniProtKB-SubCell"/>
</dbReference>
<name>A0AAV9W8L5_9PEZI</name>
<dbReference type="Pfam" id="PF03167">
    <property type="entry name" value="UDG"/>
    <property type="match status" value="1"/>
</dbReference>
<feature type="active site" description="Proton acceptor" evidence="7 8">
    <location>
        <position position="121"/>
    </location>
</feature>
<evidence type="ECO:0000256" key="1">
    <source>
        <dbReference type="ARBA" id="ARBA00008184"/>
    </source>
</evidence>
<dbReference type="InterPro" id="IPR036895">
    <property type="entry name" value="Uracil-DNA_glycosylase-like_sf"/>
</dbReference>
<dbReference type="InterPro" id="IPR002043">
    <property type="entry name" value="UDG_fam1"/>
</dbReference>
<accession>A0AAV9W8L5</accession>
<dbReference type="AlphaFoldDB" id="A0AAV9W8L5"/>
<dbReference type="PROSITE" id="PS00130">
    <property type="entry name" value="U_DNA_GLYCOSYLASE"/>
    <property type="match status" value="1"/>
</dbReference>
<feature type="compositionally biased region" description="Basic and acidic residues" evidence="9">
    <location>
        <begin position="340"/>
        <end position="362"/>
    </location>
</feature>
<dbReference type="InterPro" id="IPR018085">
    <property type="entry name" value="Ura-DNA_Glyclase_AS"/>
</dbReference>
<sequence>MSAKRKATDTASGTDKKPKSATITGFFSTAASSKAPFDKAAWAAKLKPEQRELLKLEIDTLDASWLAVLKDALLEPSFLKLKAFLKDEFKNNRAYPPAGDVYSWSRHTPFDKVKVVILGQDPYHGPKQAHGLSFSVKPPTIAPPSLRNIFGCLENDYPSFRPPEGKLGLLTPWAERGVLMLNTCLTVQPGKPNSHANKGWEQFTQKAIELVALKRTRGVVFMAWGKPAQGRVAKINSGSHLVLQSCHPSPLAQPTAPVKFKDVRHFILANEWLEKKYGEEGPIDWNSVNPKNTPLFKSKTQPSSSASAKPATAAQAPAPVQKPVKKANNEPNFDDDEEALREAEALEEKREANEEKKEEAPKAKGKGKAKKEEPVENEYGEDDIDWDEAALRSDQIEEEAIQARQTRSSRGKK</sequence>